<evidence type="ECO:0000256" key="1">
    <source>
        <dbReference type="SAM" id="MobiDB-lite"/>
    </source>
</evidence>
<comment type="caution">
    <text evidence="2">The sequence shown here is derived from an EMBL/GenBank/DDBJ whole genome shotgun (WGS) entry which is preliminary data.</text>
</comment>
<proteinExistence type="predicted"/>
<sequence length="385" mass="38495">MAFTDSTSPADHDADRPQGSLEDLFRHHLAQAEAPPRPMLWEQLDTALLVRQNETYRRRLAATRWVAAASLALATLAGGASWWTHHAAPGPQVAATAPGPPAGRNTAEQATGTAGAPGASQADGAALASTRTTNANTTAGQLAAGSSAGTEQLAAAGRGAYAVYDNASNGRGAGYSASGAPAGAGLRTPLAGAPAAGRASSNRNTDLGAPAAGAATFANATTGQHGSTYRTALNNYDAAGADMNTQGPGYAAAGAPVQFAAEFDALAQRQAALAKNPAAAALPVRLAAVAVTPNVAAAPLKRWQFGVSVASGVFSPNADFSQEDGTPALTASIPYSVAASTNAVAFNNRSAAEYREYLHGGLDQRVAVRATRLLGAAGPCAPASS</sequence>
<gene>
    <name evidence="2" type="ORF">BEN49_00785</name>
</gene>
<reference evidence="2 3" key="1">
    <citation type="submission" date="2016-08" db="EMBL/GenBank/DDBJ databases">
        <title>Hymenobacter coccineus sp. nov., Hymenobacter lapidarius sp. nov. and Hymenobacter glacialis sp. nov., isolated from Antarctic soil.</title>
        <authorList>
            <person name="Sedlacek I."/>
            <person name="Kralova S."/>
            <person name="Kyrova K."/>
            <person name="Maslanova I."/>
            <person name="Stankova E."/>
            <person name="Vrbovska V."/>
            <person name="Nemec M."/>
            <person name="Bartak M."/>
            <person name="Svec P."/>
            <person name="Busse H.-J."/>
            <person name="Pantucek R."/>
        </authorList>
    </citation>
    <scope>NUCLEOTIDE SEQUENCE [LARGE SCALE GENOMIC DNA]</scope>
    <source>
        <strain evidence="2 3">CCM 8649</strain>
    </source>
</reference>
<accession>A0A1G1TG61</accession>
<name>A0A1G1TG61_9BACT</name>
<organism evidence="2 3">
    <name type="scientific">Hymenobacter coccineus</name>
    <dbReference type="NCBI Taxonomy" id="1908235"/>
    <lineage>
        <taxon>Bacteria</taxon>
        <taxon>Pseudomonadati</taxon>
        <taxon>Bacteroidota</taxon>
        <taxon>Cytophagia</taxon>
        <taxon>Cytophagales</taxon>
        <taxon>Hymenobacteraceae</taxon>
        <taxon>Hymenobacter</taxon>
    </lineage>
</organism>
<dbReference type="Proteomes" id="UP000177506">
    <property type="component" value="Unassembled WGS sequence"/>
</dbReference>
<dbReference type="EMBL" id="MDZA01000222">
    <property type="protein sequence ID" value="OGX89867.1"/>
    <property type="molecule type" value="Genomic_DNA"/>
</dbReference>
<dbReference type="AlphaFoldDB" id="A0A1G1TG61"/>
<dbReference type="RefSeq" id="WP_070744161.1">
    <property type="nucleotide sequence ID" value="NZ_MDZA01000222.1"/>
</dbReference>
<evidence type="ECO:0000313" key="2">
    <source>
        <dbReference type="EMBL" id="OGX89867.1"/>
    </source>
</evidence>
<protein>
    <submittedName>
        <fullName evidence="2">Uncharacterized protein</fullName>
    </submittedName>
</protein>
<evidence type="ECO:0000313" key="3">
    <source>
        <dbReference type="Proteomes" id="UP000177506"/>
    </source>
</evidence>
<keyword evidence="3" id="KW-1185">Reference proteome</keyword>
<feature type="region of interest" description="Disordered" evidence="1">
    <location>
        <begin position="90"/>
        <end position="130"/>
    </location>
</feature>
<dbReference type="OrthoDB" id="868254at2"/>